<dbReference type="InterPro" id="IPR050646">
    <property type="entry name" value="Cas1"/>
</dbReference>
<evidence type="ECO:0000256" key="10">
    <source>
        <dbReference type="HAMAP-Rule" id="MF_01470"/>
    </source>
</evidence>
<evidence type="ECO:0000256" key="1">
    <source>
        <dbReference type="ARBA" id="ARBA00022722"/>
    </source>
</evidence>
<feature type="binding site" evidence="10">
    <location>
        <position position="247"/>
    </location>
    <ligand>
        <name>Mn(2+)</name>
        <dbReference type="ChEBI" id="CHEBI:29035"/>
    </ligand>
</feature>
<feature type="binding site" evidence="10">
    <location>
        <position position="232"/>
    </location>
    <ligand>
        <name>Mn(2+)</name>
        <dbReference type="ChEBI" id="CHEBI:29035"/>
    </ligand>
</feature>
<keyword evidence="3 10" id="KW-0255">Endonuclease</keyword>
<evidence type="ECO:0000256" key="5">
    <source>
        <dbReference type="ARBA" id="ARBA00022842"/>
    </source>
</evidence>
<dbReference type="Gene3D" id="3.100.10.20">
    <property type="entry name" value="CRISPR-associated endonuclease Cas1, N-terminal domain"/>
    <property type="match status" value="1"/>
</dbReference>
<dbReference type="InterPro" id="IPR002729">
    <property type="entry name" value="CRISPR-assoc_Cas1"/>
</dbReference>
<evidence type="ECO:0000256" key="9">
    <source>
        <dbReference type="ARBA" id="ARBA00038592"/>
    </source>
</evidence>
<dbReference type="HAMAP" id="MF_01470">
    <property type="entry name" value="Cas1"/>
    <property type="match status" value="1"/>
</dbReference>
<dbReference type="Proteomes" id="UP001163550">
    <property type="component" value="Chromosome"/>
</dbReference>
<protein>
    <recommendedName>
        <fullName evidence="10">CRISPR-associated endonuclease Cas1</fullName>
        <ecNumber evidence="10">3.1.-.-</ecNumber>
    </recommendedName>
</protein>
<keyword evidence="2 10" id="KW-0479">Metal-binding</keyword>
<dbReference type="NCBIfam" id="TIGR00287">
    <property type="entry name" value="cas1"/>
    <property type="match status" value="1"/>
</dbReference>
<keyword evidence="5 10" id="KW-0460">Magnesium</keyword>
<organism evidence="11 12">
    <name type="scientific">Acetobacterium wieringae</name>
    <dbReference type="NCBI Taxonomy" id="52694"/>
    <lineage>
        <taxon>Bacteria</taxon>
        <taxon>Bacillati</taxon>
        <taxon>Bacillota</taxon>
        <taxon>Clostridia</taxon>
        <taxon>Eubacteriales</taxon>
        <taxon>Eubacteriaceae</taxon>
        <taxon>Acetobacterium</taxon>
    </lineage>
</organism>
<dbReference type="Pfam" id="PF01867">
    <property type="entry name" value="Cas_Cas1"/>
    <property type="match status" value="1"/>
</dbReference>
<evidence type="ECO:0000256" key="6">
    <source>
        <dbReference type="ARBA" id="ARBA00023118"/>
    </source>
</evidence>
<keyword evidence="12" id="KW-1185">Reference proteome</keyword>
<evidence type="ECO:0000256" key="2">
    <source>
        <dbReference type="ARBA" id="ARBA00022723"/>
    </source>
</evidence>
<keyword evidence="1 10" id="KW-0540">Nuclease</keyword>
<comment type="cofactor">
    <cofactor evidence="10">
        <name>Mg(2+)</name>
        <dbReference type="ChEBI" id="CHEBI:18420"/>
    </cofactor>
    <cofactor evidence="10">
        <name>Mn(2+)</name>
        <dbReference type="ChEBI" id="CHEBI:29035"/>
    </cofactor>
</comment>
<dbReference type="PANTHER" id="PTHR34353:SF2">
    <property type="entry name" value="CRISPR-ASSOCIATED ENDONUCLEASE CAS1 1"/>
    <property type="match status" value="1"/>
</dbReference>
<keyword evidence="4 10" id="KW-0378">Hydrolase</keyword>
<evidence type="ECO:0000256" key="4">
    <source>
        <dbReference type="ARBA" id="ARBA00022801"/>
    </source>
</evidence>
<dbReference type="Gene3D" id="1.20.120.920">
    <property type="entry name" value="CRISPR-associated endonuclease Cas1, C-terminal domain"/>
    <property type="match status" value="1"/>
</dbReference>
<reference evidence="11" key="1">
    <citation type="submission" date="2021-11" db="EMBL/GenBank/DDBJ databases">
        <title>Isoprene-degrading acetogen.</title>
        <authorList>
            <person name="Yang Y."/>
            <person name="Jin H."/>
            <person name="Yan J."/>
        </authorList>
    </citation>
    <scope>NUCLEOTIDE SEQUENCE</scope>
    <source>
        <strain evidence="11">Berkeley</strain>
    </source>
</reference>
<gene>
    <name evidence="10 11" type="primary">cas1</name>
    <name evidence="11" type="ORF">LNN31_12630</name>
</gene>
<name>A0ABY6HAU9_9FIRM</name>
<keyword evidence="7 10" id="KW-0238">DNA-binding</keyword>
<comment type="similarity">
    <text evidence="10">Belongs to the CRISPR-associated endonuclease Cas1 family.</text>
</comment>
<sequence length="326" mass="37546">MSETKGMVINMETIYITTENGTLRCESEHLKLTKRGKLVQCIPLVGVKSLVILNSTNLTFPAIDLLLNRGIDIIYTSKSGNVKGRIISAKGGGAIVRLAQHSNFLDYQRRLLIAKKFVAGKINNQMALIKKYKYYEKNHSFDAYFLDIQRFLVSLEKAESIDTIMGIEGIAAKYYWAHFGALLKNPVFIRRDYRPAPDYVNGLLNLAYTFLANELTTCLLAEHFDLELGFLHSVHYGRNSLVLDMMEEFRAPFADAIVLVLLNKNILQEKHFETIRSDFRLNSEGFSKFCMYYHNQVTDWQEIFRVQVKRLKKALIEGSNYEPYRQ</sequence>
<dbReference type="EMBL" id="CP087994">
    <property type="protein sequence ID" value="UYO61627.1"/>
    <property type="molecule type" value="Genomic_DNA"/>
</dbReference>
<evidence type="ECO:0000256" key="7">
    <source>
        <dbReference type="ARBA" id="ARBA00023125"/>
    </source>
</evidence>
<dbReference type="EC" id="3.1.-.-" evidence="10"/>
<dbReference type="InterPro" id="IPR042206">
    <property type="entry name" value="CRISPR-assoc_Cas1_C"/>
</dbReference>
<evidence type="ECO:0000256" key="8">
    <source>
        <dbReference type="ARBA" id="ARBA00023211"/>
    </source>
</evidence>
<proteinExistence type="inferred from homology"/>
<dbReference type="CDD" id="cd09634">
    <property type="entry name" value="Cas1_I-II-III"/>
    <property type="match status" value="1"/>
</dbReference>
<evidence type="ECO:0000313" key="11">
    <source>
        <dbReference type="EMBL" id="UYO61627.1"/>
    </source>
</evidence>
<dbReference type="RefSeq" id="WP_263992507.1">
    <property type="nucleotide sequence ID" value="NZ_CP087994.1"/>
</dbReference>
<evidence type="ECO:0000256" key="3">
    <source>
        <dbReference type="ARBA" id="ARBA00022759"/>
    </source>
</evidence>
<keyword evidence="8 10" id="KW-0464">Manganese</keyword>
<accession>A0ABY6HAU9</accession>
<comment type="subunit">
    <text evidence="9 10">Homodimer, forms a heterotetramer with a Cas2 homodimer.</text>
</comment>
<dbReference type="GO" id="GO:0004519">
    <property type="term" value="F:endonuclease activity"/>
    <property type="evidence" value="ECO:0007669"/>
    <property type="project" value="UniProtKB-KW"/>
</dbReference>
<evidence type="ECO:0000313" key="12">
    <source>
        <dbReference type="Proteomes" id="UP001163550"/>
    </source>
</evidence>
<feature type="binding site" evidence="10">
    <location>
        <position position="168"/>
    </location>
    <ligand>
        <name>Mn(2+)</name>
        <dbReference type="ChEBI" id="CHEBI:29035"/>
    </ligand>
</feature>
<dbReference type="InterPro" id="IPR042211">
    <property type="entry name" value="CRISPR-assoc_Cas1_N"/>
</dbReference>
<keyword evidence="6 10" id="KW-0051">Antiviral defense</keyword>
<comment type="function">
    <text evidence="10">CRISPR (clustered regularly interspaced short palindromic repeat), is an adaptive immune system that provides protection against mobile genetic elements (viruses, transposable elements and conjugative plasmids). CRISPR clusters contain spacers, sequences complementary to antecedent mobile elements, and target invading nucleic acids. CRISPR clusters are transcribed and processed into CRISPR RNA (crRNA). Acts as a dsDNA endonuclease. Involved in the integration of spacer DNA into the CRISPR cassette.</text>
</comment>
<dbReference type="PANTHER" id="PTHR34353">
    <property type="entry name" value="CRISPR-ASSOCIATED ENDONUCLEASE CAS1 1"/>
    <property type="match status" value="1"/>
</dbReference>